<dbReference type="InterPro" id="IPR013976">
    <property type="entry name" value="HDOD"/>
</dbReference>
<feature type="domain" description="HDOD" evidence="1">
    <location>
        <begin position="202"/>
        <end position="389"/>
    </location>
</feature>
<dbReference type="PANTHER" id="PTHR33525:SF4">
    <property type="entry name" value="CYCLIC DI-GMP PHOSPHODIESTERASE CDGJ"/>
    <property type="match status" value="1"/>
</dbReference>
<dbReference type="KEGG" id="maer:DAI18_03820"/>
<name>A0A2S0P7I4_9NEIS</name>
<dbReference type="Pfam" id="PF08668">
    <property type="entry name" value="HDOD"/>
    <property type="match status" value="1"/>
</dbReference>
<dbReference type="InterPro" id="IPR014408">
    <property type="entry name" value="dGMP_Pdiesterase_EAL/HD-GYP"/>
</dbReference>
<evidence type="ECO:0000313" key="2">
    <source>
        <dbReference type="EMBL" id="AVY93263.1"/>
    </source>
</evidence>
<dbReference type="Gene3D" id="1.10.3210.10">
    <property type="entry name" value="Hypothetical protein af1432"/>
    <property type="match status" value="1"/>
</dbReference>
<dbReference type="PROSITE" id="PS51833">
    <property type="entry name" value="HDOD"/>
    <property type="match status" value="1"/>
</dbReference>
<dbReference type="STRING" id="1122240.GCA_000620105_00506"/>
<dbReference type="InterPro" id="IPR001633">
    <property type="entry name" value="EAL_dom"/>
</dbReference>
<dbReference type="EMBL" id="CP028519">
    <property type="protein sequence ID" value="AVY93263.1"/>
    <property type="molecule type" value="Genomic_DNA"/>
</dbReference>
<evidence type="ECO:0000313" key="3">
    <source>
        <dbReference type="Proteomes" id="UP000244173"/>
    </source>
</evidence>
<protein>
    <submittedName>
        <fullName evidence="2">Diguanylate phosphodiesterase</fullName>
    </submittedName>
</protein>
<dbReference type="InterPro" id="IPR052340">
    <property type="entry name" value="RNase_Y/CdgJ"/>
</dbReference>
<dbReference type="PIRSF" id="PIRSF003180">
    <property type="entry name" value="DiGMPpdiest_YuxH"/>
    <property type="match status" value="1"/>
</dbReference>
<organism evidence="2 3">
    <name type="scientific">Microvirgula aerodenitrificans</name>
    <dbReference type="NCBI Taxonomy" id="57480"/>
    <lineage>
        <taxon>Bacteria</taxon>
        <taxon>Pseudomonadati</taxon>
        <taxon>Pseudomonadota</taxon>
        <taxon>Betaproteobacteria</taxon>
        <taxon>Neisseriales</taxon>
        <taxon>Aquaspirillaceae</taxon>
        <taxon>Microvirgula</taxon>
    </lineage>
</organism>
<dbReference type="InterPro" id="IPR035919">
    <property type="entry name" value="EAL_sf"/>
</dbReference>
<keyword evidence="3" id="KW-1185">Reference proteome</keyword>
<dbReference type="OrthoDB" id="9804751at2"/>
<gene>
    <name evidence="2" type="ORF">DAI18_03820</name>
</gene>
<dbReference type="RefSeq" id="WP_107888777.1">
    <property type="nucleotide sequence ID" value="NZ_CP028519.1"/>
</dbReference>
<dbReference type="PANTHER" id="PTHR33525">
    <property type="match status" value="1"/>
</dbReference>
<dbReference type="SUPFAM" id="SSF141868">
    <property type="entry name" value="EAL domain-like"/>
    <property type="match status" value="1"/>
</dbReference>
<dbReference type="SUPFAM" id="SSF109604">
    <property type="entry name" value="HD-domain/PDEase-like"/>
    <property type="match status" value="1"/>
</dbReference>
<dbReference type="Proteomes" id="UP000244173">
    <property type="component" value="Chromosome"/>
</dbReference>
<accession>A0A2S0P7I4</accession>
<dbReference type="Pfam" id="PF00563">
    <property type="entry name" value="EAL"/>
    <property type="match status" value="1"/>
</dbReference>
<sequence>MQPSPAFIGRQPVLNRNQQIIGYQLLFRPAATGPMPAADDEPANGAHVLVNTLSSMDAAALIGNKFAFIKVGQGLLVSEFLELLHPRRVILELCPSLPASAEMRRRVIHLRQHGFGLALDDYQPGGEQDSFLPAINYVKLNLARLGQERLEKTAATLRQHPVILIAEQVESHDDFRWCRSIGIDGFQGHYFTRAETLNNRSVHPQLANIINLLNMLRGNADLDEIELGFRQDVAMSYKLFHYINSAGFALVNEVASFRQAVTLLGYQKLYRWLTLLLVTASEEVGAPSALLKTAVTRGRFMELLTRNIGHGHESDNGFIVGMFSLIHVLLEMPLESALDNLLLPEIARHALLEQSGWLGQLLQLVIACEDPALRDVQVLAEALGLSAQTLNSAHVAALGWVEELRI</sequence>
<dbReference type="Gene3D" id="3.20.20.450">
    <property type="entry name" value="EAL domain"/>
    <property type="match status" value="1"/>
</dbReference>
<reference evidence="2 3" key="1">
    <citation type="submission" date="2018-04" db="EMBL/GenBank/DDBJ databases">
        <title>Denitrifier Microvirgula.</title>
        <authorList>
            <person name="Anderson E."/>
            <person name="Jang J."/>
            <person name="Ishii S."/>
        </authorList>
    </citation>
    <scope>NUCLEOTIDE SEQUENCE [LARGE SCALE GENOMIC DNA]</scope>
    <source>
        <strain evidence="2 3">BE2.4</strain>
    </source>
</reference>
<proteinExistence type="predicted"/>
<evidence type="ECO:0000259" key="1">
    <source>
        <dbReference type="PROSITE" id="PS51833"/>
    </source>
</evidence>
<dbReference type="AlphaFoldDB" id="A0A2S0P7I4"/>